<gene>
    <name evidence="9" type="ORF">ACFSOY_09610</name>
</gene>
<comment type="subcellular location">
    <subcellularLocation>
        <location evidence="1">Cell membrane</location>
        <topology evidence="1">Multi-pass membrane protein</topology>
    </subcellularLocation>
</comment>
<evidence type="ECO:0000256" key="3">
    <source>
        <dbReference type="ARBA" id="ARBA00022692"/>
    </source>
</evidence>
<dbReference type="Proteomes" id="UP001597343">
    <property type="component" value="Unassembled WGS sequence"/>
</dbReference>
<feature type="domain" description="Threonine/serine exporter-like N-terminal" evidence="8">
    <location>
        <begin position="10"/>
        <end position="250"/>
    </location>
</feature>
<evidence type="ECO:0000313" key="10">
    <source>
        <dbReference type="Proteomes" id="UP001597343"/>
    </source>
</evidence>
<reference evidence="10" key="1">
    <citation type="journal article" date="2019" name="Int. J. Syst. Evol. Microbiol.">
        <title>The Global Catalogue of Microorganisms (GCM) 10K type strain sequencing project: providing services to taxonomists for standard genome sequencing and annotation.</title>
        <authorList>
            <consortium name="The Broad Institute Genomics Platform"/>
            <consortium name="The Broad Institute Genome Sequencing Center for Infectious Disease"/>
            <person name="Wu L."/>
            <person name="Ma J."/>
        </authorList>
    </citation>
    <scope>NUCLEOTIDE SEQUENCE [LARGE SCALE GENOMIC DNA]</scope>
    <source>
        <strain evidence="10">CGMCC 1.13574</strain>
    </source>
</reference>
<dbReference type="RefSeq" id="WP_386046034.1">
    <property type="nucleotide sequence ID" value="NZ_JBHUIO010000005.1"/>
</dbReference>
<keyword evidence="3 7" id="KW-0812">Transmembrane</keyword>
<dbReference type="InterPro" id="IPR010619">
    <property type="entry name" value="ThrE-like_N"/>
</dbReference>
<dbReference type="PANTHER" id="PTHR34390:SF2">
    <property type="entry name" value="SUCCINATE TRANSPORTER SUBUNIT YJJP-RELATED"/>
    <property type="match status" value="1"/>
</dbReference>
<keyword evidence="5 7" id="KW-0472">Membrane</keyword>
<evidence type="ECO:0000256" key="4">
    <source>
        <dbReference type="ARBA" id="ARBA00022989"/>
    </source>
</evidence>
<dbReference type="InterPro" id="IPR050539">
    <property type="entry name" value="ThrE_Dicarb/AminoAcid_Exp"/>
</dbReference>
<accession>A0ABW4ZX61</accession>
<sequence>MSKSLEEALDLCLRAGMIMQRCGAETSRVEDTITRLGVAYGVDQVQSFVTPTGIFISVEREGEATRTGMSRVTGSSGINLSKVHMVNDLSRRYARGQVSVEEVFSALDKIEQTKQTYRLRYQHLASAFASGAFAVLFNGGWAEFVVGAFCGWISHFVLGILAERVPYFLGIFFAAFVGVSVAVLGVVVSVATNFEAAIIGAVIPLVPGVAVTNAVRDLMAGELLAGLARAAEAFLIAFAIAAAVAVVLAIRVHGVVS</sequence>
<keyword evidence="10" id="KW-1185">Reference proteome</keyword>
<dbReference type="EMBL" id="JBHUIO010000005">
    <property type="protein sequence ID" value="MFD2170254.1"/>
    <property type="molecule type" value="Genomic_DNA"/>
</dbReference>
<keyword evidence="4 7" id="KW-1133">Transmembrane helix</keyword>
<proteinExistence type="inferred from homology"/>
<comment type="similarity">
    <text evidence="6">Belongs to the ThrE exporter (TC 2.A.79) family.</text>
</comment>
<comment type="caution">
    <text evidence="9">The sequence shown here is derived from an EMBL/GenBank/DDBJ whole genome shotgun (WGS) entry which is preliminary data.</text>
</comment>
<evidence type="ECO:0000256" key="5">
    <source>
        <dbReference type="ARBA" id="ARBA00023136"/>
    </source>
</evidence>
<feature type="transmembrane region" description="Helical" evidence="7">
    <location>
        <begin position="196"/>
        <end position="215"/>
    </location>
</feature>
<evidence type="ECO:0000256" key="7">
    <source>
        <dbReference type="SAM" id="Phobius"/>
    </source>
</evidence>
<feature type="transmembrane region" description="Helical" evidence="7">
    <location>
        <begin position="227"/>
        <end position="250"/>
    </location>
</feature>
<protein>
    <submittedName>
        <fullName evidence="9">Threonine/serine exporter family protein</fullName>
    </submittedName>
</protein>
<name>A0ABW4ZX61_9BACL</name>
<evidence type="ECO:0000256" key="1">
    <source>
        <dbReference type="ARBA" id="ARBA00004651"/>
    </source>
</evidence>
<evidence type="ECO:0000313" key="9">
    <source>
        <dbReference type="EMBL" id="MFD2170254.1"/>
    </source>
</evidence>
<evidence type="ECO:0000256" key="2">
    <source>
        <dbReference type="ARBA" id="ARBA00022475"/>
    </source>
</evidence>
<keyword evidence="2" id="KW-1003">Cell membrane</keyword>
<organism evidence="9 10">
    <name type="scientific">Tumebacillus lipolyticus</name>
    <dbReference type="NCBI Taxonomy" id="1280370"/>
    <lineage>
        <taxon>Bacteria</taxon>
        <taxon>Bacillati</taxon>
        <taxon>Bacillota</taxon>
        <taxon>Bacilli</taxon>
        <taxon>Bacillales</taxon>
        <taxon>Alicyclobacillaceae</taxon>
        <taxon>Tumebacillus</taxon>
    </lineage>
</organism>
<feature type="transmembrane region" description="Helical" evidence="7">
    <location>
        <begin position="119"/>
        <end position="138"/>
    </location>
</feature>
<feature type="transmembrane region" description="Helical" evidence="7">
    <location>
        <begin position="168"/>
        <end position="190"/>
    </location>
</feature>
<evidence type="ECO:0000259" key="8">
    <source>
        <dbReference type="Pfam" id="PF06738"/>
    </source>
</evidence>
<dbReference type="Pfam" id="PF06738">
    <property type="entry name" value="ThrE"/>
    <property type="match status" value="1"/>
</dbReference>
<dbReference type="PANTHER" id="PTHR34390">
    <property type="entry name" value="UPF0442 PROTEIN YJJB-RELATED"/>
    <property type="match status" value="1"/>
</dbReference>
<evidence type="ECO:0000256" key="6">
    <source>
        <dbReference type="ARBA" id="ARBA00034125"/>
    </source>
</evidence>